<gene>
    <name evidence="3" type="ORF">H8S37_10365</name>
</gene>
<dbReference type="EMBL" id="JACOPF010000002">
    <property type="protein sequence ID" value="MBC5689319.1"/>
    <property type="molecule type" value="Genomic_DNA"/>
</dbReference>
<name>A0A923LJX2_9FIRM</name>
<dbReference type="GO" id="GO:0019854">
    <property type="term" value="P:L-ascorbic acid catabolic process"/>
    <property type="evidence" value="ECO:0007669"/>
    <property type="project" value="TreeGrafter"/>
</dbReference>
<keyword evidence="1" id="KW-0456">Lyase</keyword>
<dbReference type="GO" id="GO:0006207">
    <property type="term" value="P:'de novo' pyrimidine nucleobase biosynthetic process"/>
    <property type="evidence" value="ECO:0007669"/>
    <property type="project" value="InterPro"/>
</dbReference>
<protein>
    <submittedName>
        <fullName evidence="3">Orotidine 5'-phosphate decarboxylase</fullName>
    </submittedName>
</protein>
<dbReference type="InterPro" id="IPR011060">
    <property type="entry name" value="RibuloseP-bd_barrel"/>
</dbReference>
<dbReference type="GO" id="GO:0033982">
    <property type="term" value="F:3-dehydro-L-gulonate-6-phosphate decarboxylase activity"/>
    <property type="evidence" value="ECO:0007669"/>
    <property type="project" value="TreeGrafter"/>
</dbReference>
<organism evidence="3 4">
    <name type="scientific">Mediterraneibacter hominis</name>
    <dbReference type="NCBI Taxonomy" id="2763054"/>
    <lineage>
        <taxon>Bacteria</taxon>
        <taxon>Bacillati</taxon>
        <taxon>Bacillota</taxon>
        <taxon>Clostridia</taxon>
        <taxon>Lachnospirales</taxon>
        <taxon>Lachnospiraceae</taxon>
        <taxon>Mediterraneibacter</taxon>
    </lineage>
</organism>
<dbReference type="InterPro" id="IPR013785">
    <property type="entry name" value="Aldolase_TIM"/>
</dbReference>
<reference evidence="3" key="1">
    <citation type="submission" date="2020-08" db="EMBL/GenBank/DDBJ databases">
        <title>Genome public.</title>
        <authorList>
            <person name="Liu C."/>
            <person name="Sun Q."/>
        </authorList>
    </citation>
    <scope>NUCLEOTIDE SEQUENCE</scope>
    <source>
        <strain evidence="3">NSJ-55</strain>
    </source>
</reference>
<comment type="caution">
    <text evidence="3">The sequence shown here is derived from an EMBL/GenBank/DDBJ whole genome shotgun (WGS) entry which is preliminary data.</text>
</comment>
<dbReference type="Proteomes" id="UP000652477">
    <property type="component" value="Unassembled WGS sequence"/>
</dbReference>
<evidence type="ECO:0000313" key="4">
    <source>
        <dbReference type="Proteomes" id="UP000652477"/>
    </source>
</evidence>
<feature type="domain" description="Orotidine 5'-phosphate decarboxylase" evidence="2">
    <location>
        <begin position="4"/>
        <end position="209"/>
    </location>
</feature>
<dbReference type="SMART" id="SM00934">
    <property type="entry name" value="OMPdecase"/>
    <property type="match status" value="1"/>
</dbReference>
<accession>A0A923LJX2</accession>
<keyword evidence="4" id="KW-1185">Reference proteome</keyword>
<dbReference type="GO" id="GO:0004590">
    <property type="term" value="F:orotidine-5'-phosphate decarboxylase activity"/>
    <property type="evidence" value="ECO:0007669"/>
    <property type="project" value="InterPro"/>
</dbReference>
<dbReference type="RefSeq" id="WP_186875992.1">
    <property type="nucleotide sequence ID" value="NZ_JACOPF010000002.1"/>
</dbReference>
<dbReference type="AlphaFoldDB" id="A0A923LJX2"/>
<dbReference type="SUPFAM" id="SSF51366">
    <property type="entry name" value="Ribulose-phoshate binding barrel"/>
    <property type="match status" value="1"/>
</dbReference>
<evidence type="ECO:0000256" key="1">
    <source>
        <dbReference type="ARBA" id="ARBA00023239"/>
    </source>
</evidence>
<proteinExistence type="predicted"/>
<dbReference type="Pfam" id="PF00215">
    <property type="entry name" value="OMPdecase"/>
    <property type="match status" value="1"/>
</dbReference>
<sequence length="218" mass="24316">MIPKLHYALDTLSVEETLDCLKAGVGETADIIEMGSSIILSEGNKVIKYVKTLFPDKEIVADIKMLMPTARGSVPPLMDAGADAIIAVSSIDLDMIAVAVDEIYHKRNKKMYMYIHIENGKMYTEEYMEKWRSAGIKNVIYHSINPGFAWDNNDTEIVKTLCKSGFDVSVTGKLKLESIRDFAGLPIYSFIVGTAIAKSENPLKHIQMFKKEIETVFG</sequence>
<dbReference type="PANTHER" id="PTHR35039">
    <property type="entry name" value="3-KETO-L-GULONATE-6-PHOSPHATE DECARBOXYLASE SGBH-RELATED"/>
    <property type="match status" value="1"/>
</dbReference>
<evidence type="ECO:0000313" key="3">
    <source>
        <dbReference type="EMBL" id="MBC5689319.1"/>
    </source>
</evidence>
<dbReference type="PANTHER" id="PTHR35039:SF3">
    <property type="entry name" value="3-KETO-L-GULONATE-6-PHOSPHATE DECARBOXYLASE SGBH-RELATED"/>
    <property type="match status" value="1"/>
</dbReference>
<dbReference type="Gene3D" id="3.20.20.70">
    <property type="entry name" value="Aldolase class I"/>
    <property type="match status" value="1"/>
</dbReference>
<evidence type="ECO:0000259" key="2">
    <source>
        <dbReference type="SMART" id="SM00934"/>
    </source>
</evidence>
<dbReference type="InterPro" id="IPR001754">
    <property type="entry name" value="OMPdeCOase_dom"/>
</dbReference>